<dbReference type="PANTHER" id="PTHR46797">
    <property type="entry name" value="HTH-TYPE TRANSCRIPTIONAL REGULATOR"/>
    <property type="match status" value="1"/>
</dbReference>
<keyword evidence="2" id="KW-0238">DNA-binding</keyword>
<proteinExistence type="predicted"/>
<dbReference type="GO" id="GO:0003677">
    <property type="term" value="F:DNA binding"/>
    <property type="evidence" value="ECO:0007669"/>
    <property type="project" value="UniProtKB-KW"/>
</dbReference>
<dbReference type="PANTHER" id="PTHR46797:SF23">
    <property type="entry name" value="HTH-TYPE TRANSCRIPTIONAL REGULATOR SUTR"/>
    <property type="match status" value="1"/>
</dbReference>
<dbReference type="GO" id="GO:0003700">
    <property type="term" value="F:DNA-binding transcription factor activity"/>
    <property type="evidence" value="ECO:0007669"/>
    <property type="project" value="TreeGrafter"/>
</dbReference>
<reference evidence="5 6" key="1">
    <citation type="submission" date="2019-07" db="EMBL/GenBank/DDBJ databases">
        <authorList>
            <person name="Kim J."/>
        </authorList>
    </citation>
    <scope>NUCLEOTIDE SEQUENCE [LARGE SCALE GENOMIC DNA]</scope>
    <source>
        <strain evidence="5 6">N4</strain>
    </source>
</reference>
<dbReference type="Pfam" id="PF07883">
    <property type="entry name" value="Cupin_2"/>
    <property type="match status" value="1"/>
</dbReference>
<dbReference type="InterPro" id="IPR010982">
    <property type="entry name" value="Lambda_DNA-bd_dom_sf"/>
</dbReference>
<evidence type="ECO:0000313" key="6">
    <source>
        <dbReference type="Proteomes" id="UP000318102"/>
    </source>
</evidence>
<gene>
    <name evidence="5" type="ORF">FPZ44_09205</name>
</gene>
<dbReference type="SMART" id="SM00530">
    <property type="entry name" value="HTH_XRE"/>
    <property type="match status" value="1"/>
</dbReference>
<dbReference type="GO" id="GO:0005829">
    <property type="term" value="C:cytosol"/>
    <property type="evidence" value="ECO:0007669"/>
    <property type="project" value="TreeGrafter"/>
</dbReference>
<name>A0A559J032_9BACL</name>
<keyword evidence="6" id="KW-1185">Reference proteome</keyword>
<evidence type="ECO:0000259" key="4">
    <source>
        <dbReference type="PROSITE" id="PS50943"/>
    </source>
</evidence>
<dbReference type="InterPro" id="IPR050807">
    <property type="entry name" value="TransReg_Diox_bact_type"/>
</dbReference>
<protein>
    <submittedName>
        <fullName evidence="5">Helix-turn-helix domain-containing protein</fullName>
    </submittedName>
</protein>
<dbReference type="InterPro" id="IPR013096">
    <property type="entry name" value="Cupin_2"/>
</dbReference>
<dbReference type="Pfam" id="PF01381">
    <property type="entry name" value="HTH_3"/>
    <property type="match status" value="1"/>
</dbReference>
<dbReference type="CDD" id="cd02209">
    <property type="entry name" value="cupin_XRE_C"/>
    <property type="match status" value="1"/>
</dbReference>
<dbReference type="AlphaFoldDB" id="A0A559J032"/>
<evidence type="ECO:0000256" key="2">
    <source>
        <dbReference type="ARBA" id="ARBA00023125"/>
    </source>
</evidence>
<keyword evidence="3" id="KW-0804">Transcription</keyword>
<evidence type="ECO:0000256" key="3">
    <source>
        <dbReference type="ARBA" id="ARBA00023163"/>
    </source>
</evidence>
<feature type="domain" description="HTH cro/C1-type" evidence="4">
    <location>
        <begin position="14"/>
        <end position="66"/>
    </location>
</feature>
<accession>A0A559J032</accession>
<dbReference type="InterPro" id="IPR014710">
    <property type="entry name" value="RmlC-like_jellyroll"/>
</dbReference>
<evidence type="ECO:0000256" key="1">
    <source>
        <dbReference type="ARBA" id="ARBA00023015"/>
    </source>
</evidence>
<dbReference type="Gene3D" id="2.60.120.10">
    <property type="entry name" value="Jelly Rolls"/>
    <property type="match status" value="1"/>
</dbReference>
<comment type="caution">
    <text evidence="5">The sequence shown here is derived from an EMBL/GenBank/DDBJ whole genome shotgun (WGS) entry which is preliminary data.</text>
</comment>
<dbReference type="CDD" id="cd00093">
    <property type="entry name" value="HTH_XRE"/>
    <property type="match status" value="1"/>
</dbReference>
<organism evidence="5 6">
    <name type="scientific">Paenibacillus agilis</name>
    <dbReference type="NCBI Taxonomy" id="3020863"/>
    <lineage>
        <taxon>Bacteria</taxon>
        <taxon>Bacillati</taxon>
        <taxon>Bacillota</taxon>
        <taxon>Bacilli</taxon>
        <taxon>Bacillales</taxon>
        <taxon>Paenibacillaceae</taxon>
        <taxon>Paenibacillus</taxon>
    </lineage>
</organism>
<dbReference type="SUPFAM" id="SSF51182">
    <property type="entry name" value="RmlC-like cupins"/>
    <property type="match status" value="1"/>
</dbReference>
<dbReference type="InterPro" id="IPR001387">
    <property type="entry name" value="Cro/C1-type_HTH"/>
</dbReference>
<dbReference type="SUPFAM" id="SSF47413">
    <property type="entry name" value="lambda repressor-like DNA-binding domains"/>
    <property type="match status" value="1"/>
</dbReference>
<dbReference type="OrthoDB" id="9781521at2"/>
<dbReference type="PROSITE" id="PS50943">
    <property type="entry name" value="HTH_CROC1"/>
    <property type="match status" value="1"/>
</dbReference>
<dbReference type="Proteomes" id="UP000318102">
    <property type="component" value="Unassembled WGS sequence"/>
</dbReference>
<evidence type="ECO:0000313" key="5">
    <source>
        <dbReference type="EMBL" id="TVX93217.1"/>
    </source>
</evidence>
<keyword evidence="1" id="KW-0805">Transcription regulation</keyword>
<dbReference type="RefSeq" id="WP_144989482.1">
    <property type="nucleotide sequence ID" value="NZ_VNJK01000001.1"/>
</dbReference>
<sequence length="185" mass="21248">MELIQAAVAQNFSRIRKNRGLSLDKVAEMTGVSKAMLAQIENGKSNPTVTTLWKIANGLQVSFSAFIKETDKPKIEKVNIQDVKSIVDDDDQYNVYTLYPFHPEKRFEVFMAELKPGMEHRSEAHMGEEYLMIQEGQLTVDIDGEQMHINRNESLKFDANTPHIYINDTEEIVRFYSIIAYPESE</sequence>
<dbReference type="InterPro" id="IPR011051">
    <property type="entry name" value="RmlC_Cupin_sf"/>
</dbReference>
<dbReference type="Gene3D" id="1.10.260.40">
    <property type="entry name" value="lambda repressor-like DNA-binding domains"/>
    <property type="match status" value="1"/>
</dbReference>
<dbReference type="EMBL" id="VNJK01000001">
    <property type="protein sequence ID" value="TVX93217.1"/>
    <property type="molecule type" value="Genomic_DNA"/>
</dbReference>